<comment type="subcellular location">
    <subcellularLocation>
        <location evidence="1">Membrane</location>
        <topology evidence="1">Multi-pass membrane protein</topology>
    </subcellularLocation>
</comment>
<evidence type="ECO:0000313" key="6">
    <source>
        <dbReference type="EMBL" id="MFD0919428.1"/>
    </source>
</evidence>
<evidence type="ECO:0000256" key="4">
    <source>
        <dbReference type="ARBA" id="ARBA00023136"/>
    </source>
</evidence>
<keyword evidence="4 5" id="KW-0472">Membrane</keyword>
<reference evidence="7" key="1">
    <citation type="journal article" date="2019" name="Int. J. Syst. Evol. Microbiol.">
        <title>The Global Catalogue of Microorganisms (GCM) 10K type strain sequencing project: providing services to taxonomists for standard genome sequencing and annotation.</title>
        <authorList>
            <consortium name="The Broad Institute Genomics Platform"/>
            <consortium name="The Broad Institute Genome Sequencing Center for Infectious Disease"/>
            <person name="Wu L."/>
            <person name="Ma J."/>
        </authorList>
    </citation>
    <scope>NUCLEOTIDE SEQUENCE [LARGE SCALE GENOMIC DNA]</scope>
    <source>
        <strain evidence="7">CCUG 56401</strain>
    </source>
</reference>
<evidence type="ECO:0000256" key="5">
    <source>
        <dbReference type="SAM" id="Phobius"/>
    </source>
</evidence>
<dbReference type="Proteomes" id="UP001597018">
    <property type="component" value="Unassembled WGS sequence"/>
</dbReference>
<keyword evidence="7" id="KW-1185">Reference proteome</keyword>
<feature type="transmembrane region" description="Helical" evidence="5">
    <location>
        <begin position="23"/>
        <end position="40"/>
    </location>
</feature>
<evidence type="ECO:0008006" key="8">
    <source>
        <dbReference type="Google" id="ProtNLM"/>
    </source>
</evidence>
<proteinExistence type="predicted"/>
<evidence type="ECO:0000256" key="2">
    <source>
        <dbReference type="ARBA" id="ARBA00022692"/>
    </source>
</evidence>
<dbReference type="SUPFAM" id="SSF103473">
    <property type="entry name" value="MFS general substrate transporter"/>
    <property type="match status" value="1"/>
</dbReference>
<accession>A0ABW3FPE2</accession>
<dbReference type="PANTHER" id="PTHR23514">
    <property type="entry name" value="BYPASS OF STOP CODON PROTEIN 6"/>
    <property type="match status" value="1"/>
</dbReference>
<protein>
    <recommendedName>
        <fullName evidence="8">MFS transporter</fullName>
    </recommendedName>
</protein>
<gene>
    <name evidence="6" type="ORF">ACFQ16_06715</name>
</gene>
<comment type="caution">
    <text evidence="6">The sequence shown here is derived from an EMBL/GenBank/DDBJ whole genome shotgun (WGS) entry which is preliminary data.</text>
</comment>
<dbReference type="EMBL" id="JBHTIW010000003">
    <property type="protein sequence ID" value="MFD0919428.1"/>
    <property type="molecule type" value="Genomic_DNA"/>
</dbReference>
<evidence type="ECO:0000256" key="3">
    <source>
        <dbReference type="ARBA" id="ARBA00022989"/>
    </source>
</evidence>
<evidence type="ECO:0000256" key="1">
    <source>
        <dbReference type="ARBA" id="ARBA00004141"/>
    </source>
</evidence>
<feature type="transmembrane region" description="Helical" evidence="5">
    <location>
        <begin position="52"/>
        <end position="72"/>
    </location>
</feature>
<dbReference type="InterPro" id="IPR036259">
    <property type="entry name" value="MFS_trans_sf"/>
</dbReference>
<evidence type="ECO:0000313" key="7">
    <source>
        <dbReference type="Proteomes" id="UP001597018"/>
    </source>
</evidence>
<keyword evidence="3 5" id="KW-1133">Transmembrane helix</keyword>
<organism evidence="6 7">
    <name type="scientific">Saccharopolyspora rosea</name>
    <dbReference type="NCBI Taxonomy" id="524884"/>
    <lineage>
        <taxon>Bacteria</taxon>
        <taxon>Bacillati</taxon>
        <taxon>Actinomycetota</taxon>
        <taxon>Actinomycetes</taxon>
        <taxon>Pseudonocardiales</taxon>
        <taxon>Pseudonocardiaceae</taxon>
        <taxon>Saccharopolyspora</taxon>
    </lineage>
</organism>
<keyword evidence="2 5" id="KW-0812">Transmembrane</keyword>
<dbReference type="RefSeq" id="WP_263252780.1">
    <property type="nucleotide sequence ID" value="NZ_BAABLT010000001.1"/>
</dbReference>
<name>A0ABW3FPE2_9PSEU</name>
<dbReference type="InterPro" id="IPR051788">
    <property type="entry name" value="MFS_Transporter"/>
</dbReference>
<sequence>MSDRTESGAQLAAHPGTTARRRALQVVFFLPGISLASWVTRTPAVRDALAASTGQLGMVLFGLSIGSMTGLLDTGPLVRRLGTKTVIAWRAWSARLCWVFWAATSGCSTR</sequence>
<dbReference type="PANTHER" id="PTHR23514:SF13">
    <property type="entry name" value="INNER MEMBRANE PROTEIN YBJJ"/>
    <property type="match status" value="1"/>
</dbReference>